<dbReference type="AlphaFoldDB" id="A0AAV9BN57"/>
<evidence type="ECO:0000313" key="5">
    <source>
        <dbReference type="Proteomes" id="UP001179952"/>
    </source>
</evidence>
<accession>A0AAV9BN57</accession>
<dbReference type="GO" id="GO:0009506">
    <property type="term" value="C:plasmodesma"/>
    <property type="evidence" value="ECO:0007669"/>
    <property type="project" value="UniProtKB-ARBA"/>
</dbReference>
<evidence type="ECO:0000256" key="2">
    <source>
        <dbReference type="SAM" id="SignalP"/>
    </source>
</evidence>
<comment type="caution">
    <text evidence="4">The sequence shown here is derived from an EMBL/GenBank/DDBJ whole genome shotgun (WGS) entry which is preliminary data.</text>
</comment>
<keyword evidence="5" id="KW-1185">Reference proteome</keyword>
<feature type="signal peptide" evidence="2">
    <location>
        <begin position="1"/>
        <end position="21"/>
    </location>
</feature>
<dbReference type="SMART" id="SM00768">
    <property type="entry name" value="X8"/>
    <property type="match status" value="1"/>
</dbReference>
<reference evidence="4" key="2">
    <citation type="submission" date="2023-06" db="EMBL/GenBank/DDBJ databases">
        <authorList>
            <person name="Ma L."/>
            <person name="Liu K.-W."/>
            <person name="Li Z."/>
            <person name="Hsiao Y.-Y."/>
            <person name="Qi Y."/>
            <person name="Fu T."/>
            <person name="Tang G."/>
            <person name="Zhang D."/>
            <person name="Sun W.-H."/>
            <person name="Liu D.-K."/>
            <person name="Li Y."/>
            <person name="Chen G.-Z."/>
            <person name="Liu X.-D."/>
            <person name="Liao X.-Y."/>
            <person name="Jiang Y.-T."/>
            <person name="Yu X."/>
            <person name="Hao Y."/>
            <person name="Huang J."/>
            <person name="Zhao X.-W."/>
            <person name="Ke S."/>
            <person name="Chen Y.-Y."/>
            <person name="Wu W.-L."/>
            <person name="Hsu J.-L."/>
            <person name="Lin Y.-F."/>
            <person name="Huang M.-D."/>
            <person name="Li C.-Y."/>
            <person name="Huang L."/>
            <person name="Wang Z.-W."/>
            <person name="Zhao X."/>
            <person name="Zhong W.-Y."/>
            <person name="Peng D.-H."/>
            <person name="Ahmad S."/>
            <person name="Lan S."/>
            <person name="Zhang J.-S."/>
            <person name="Tsai W.-C."/>
            <person name="Van De Peer Y."/>
            <person name="Liu Z.-J."/>
        </authorList>
    </citation>
    <scope>NUCLEOTIDE SEQUENCE</scope>
    <source>
        <strain evidence="4">SCP</strain>
        <tissue evidence="4">Leaves</tissue>
    </source>
</reference>
<dbReference type="Proteomes" id="UP001179952">
    <property type="component" value="Unassembled WGS sequence"/>
</dbReference>
<evidence type="ECO:0000259" key="3">
    <source>
        <dbReference type="SMART" id="SM00768"/>
    </source>
</evidence>
<dbReference type="EMBL" id="JAUJYN010000002">
    <property type="protein sequence ID" value="KAK1277549.1"/>
    <property type="molecule type" value="Genomic_DNA"/>
</dbReference>
<dbReference type="InterPro" id="IPR044788">
    <property type="entry name" value="X8_dom_prot"/>
</dbReference>
<name>A0AAV9BN57_ACOGR</name>
<feature type="chain" id="PRO_5043911407" evidence="2">
    <location>
        <begin position="22"/>
        <end position="115"/>
    </location>
</feature>
<sequence length="115" mass="12426">MAKTVSLCLLCFALLLSTGWTAVLVNGQTKTWCVAKASSNDTILQENLRFACSNVDCSIINTGKPCFEPNILISHVSVIMNLYYRAKGSNVWNCDFGSSGLISITDPSYGTCAYA</sequence>
<proteinExistence type="predicted"/>
<feature type="domain" description="X8" evidence="3">
    <location>
        <begin position="31"/>
        <end position="114"/>
    </location>
</feature>
<dbReference type="PANTHER" id="PTHR31044:SF71">
    <property type="entry name" value="MAJOR POLLEN ALLERGEN OLE E 10-LIKE"/>
    <property type="match status" value="1"/>
</dbReference>
<gene>
    <name evidence="4" type="ORF">QJS04_geneDACA003645</name>
</gene>
<dbReference type="InterPro" id="IPR012946">
    <property type="entry name" value="X8"/>
</dbReference>
<dbReference type="Pfam" id="PF07983">
    <property type="entry name" value="X8"/>
    <property type="match status" value="1"/>
</dbReference>
<protein>
    <submittedName>
        <fullName evidence="4">Glucan endo-1,3-beta-glucosidase 1</fullName>
    </submittedName>
</protein>
<dbReference type="PANTHER" id="PTHR31044">
    <property type="entry name" value="BETA-1,3 GLUCANASE"/>
    <property type="match status" value="1"/>
</dbReference>
<dbReference type="Gene3D" id="1.20.58.1040">
    <property type="match status" value="1"/>
</dbReference>
<evidence type="ECO:0000256" key="1">
    <source>
        <dbReference type="ARBA" id="ARBA00022729"/>
    </source>
</evidence>
<reference evidence="4" key="1">
    <citation type="journal article" date="2023" name="Nat. Commun.">
        <title>Diploid and tetraploid genomes of Acorus and the evolution of monocots.</title>
        <authorList>
            <person name="Ma L."/>
            <person name="Liu K.W."/>
            <person name="Li Z."/>
            <person name="Hsiao Y.Y."/>
            <person name="Qi Y."/>
            <person name="Fu T."/>
            <person name="Tang G.D."/>
            <person name="Zhang D."/>
            <person name="Sun W.H."/>
            <person name="Liu D.K."/>
            <person name="Li Y."/>
            <person name="Chen G.Z."/>
            <person name="Liu X.D."/>
            <person name="Liao X.Y."/>
            <person name="Jiang Y.T."/>
            <person name="Yu X."/>
            <person name="Hao Y."/>
            <person name="Huang J."/>
            <person name="Zhao X.W."/>
            <person name="Ke S."/>
            <person name="Chen Y.Y."/>
            <person name="Wu W.L."/>
            <person name="Hsu J.L."/>
            <person name="Lin Y.F."/>
            <person name="Huang M.D."/>
            <person name="Li C.Y."/>
            <person name="Huang L."/>
            <person name="Wang Z.W."/>
            <person name="Zhao X."/>
            <person name="Zhong W.Y."/>
            <person name="Peng D.H."/>
            <person name="Ahmad S."/>
            <person name="Lan S."/>
            <person name="Zhang J.S."/>
            <person name="Tsai W.C."/>
            <person name="Van de Peer Y."/>
            <person name="Liu Z.J."/>
        </authorList>
    </citation>
    <scope>NUCLEOTIDE SEQUENCE</scope>
    <source>
        <strain evidence="4">SCP</strain>
    </source>
</reference>
<evidence type="ECO:0000313" key="4">
    <source>
        <dbReference type="EMBL" id="KAK1277549.1"/>
    </source>
</evidence>
<organism evidence="4 5">
    <name type="scientific">Acorus gramineus</name>
    <name type="common">Dwarf sweet flag</name>
    <dbReference type="NCBI Taxonomy" id="55184"/>
    <lineage>
        <taxon>Eukaryota</taxon>
        <taxon>Viridiplantae</taxon>
        <taxon>Streptophyta</taxon>
        <taxon>Embryophyta</taxon>
        <taxon>Tracheophyta</taxon>
        <taxon>Spermatophyta</taxon>
        <taxon>Magnoliopsida</taxon>
        <taxon>Liliopsida</taxon>
        <taxon>Acoraceae</taxon>
        <taxon>Acorus</taxon>
    </lineage>
</organism>
<keyword evidence="1 2" id="KW-0732">Signal</keyword>